<name>A0A449A6W8_9BACT</name>
<evidence type="ECO:0000313" key="2">
    <source>
        <dbReference type="Proteomes" id="UP000289440"/>
    </source>
</evidence>
<dbReference type="KEGG" id="mnu:NCTC10166_00890"/>
<organism evidence="1 2">
    <name type="scientific">Mesomycoplasma neurolyticum</name>
    <dbReference type="NCBI Taxonomy" id="2120"/>
    <lineage>
        <taxon>Bacteria</taxon>
        <taxon>Bacillati</taxon>
        <taxon>Mycoplasmatota</taxon>
        <taxon>Mycoplasmoidales</taxon>
        <taxon>Metamycoplasmataceae</taxon>
        <taxon>Mesomycoplasma</taxon>
    </lineage>
</organism>
<dbReference type="AlphaFoldDB" id="A0A449A6W8"/>
<geneLocation type="plasmid" evidence="1">
    <name>4</name>
</geneLocation>
<protein>
    <submittedName>
        <fullName evidence="1">Uncharacterized protein</fullName>
    </submittedName>
</protein>
<dbReference type="RefSeq" id="WP_129720255.1">
    <property type="nucleotide sequence ID" value="NZ_LR214954.1"/>
</dbReference>
<accession>A0A449A6W8</accession>
<dbReference type="Proteomes" id="UP000289440">
    <property type="component" value="Plasmid 4"/>
</dbReference>
<keyword evidence="2" id="KW-1185">Reference proteome</keyword>
<reference evidence="1 2" key="1">
    <citation type="submission" date="2019-01" db="EMBL/GenBank/DDBJ databases">
        <authorList>
            <consortium name="Pathogen Informatics"/>
        </authorList>
    </citation>
    <scope>NUCLEOTIDE SEQUENCE [LARGE SCALE GENOMIC DNA]</scope>
    <source>
        <strain evidence="1 2">NCTC10166</strain>
        <plasmid evidence="2">4</plasmid>
    </source>
</reference>
<sequence>MIIFFIENLFVNTTAFSGKILNNDDFILELDNQIELLYNLLLKQFNYGLNISAVFYKDETYLTNDSKIKNTRNFLIIHLLDKQRKIWFFNFTK</sequence>
<dbReference type="EMBL" id="LR214954">
    <property type="protein sequence ID" value="VEU59903.1"/>
    <property type="molecule type" value="Genomic_DNA"/>
</dbReference>
<proteinExistence type="predicted"/>
<keyword evidence="1" id="KW-0614">Plasmid</keyword>
<evidence type="ECO:0000313" key="1">
    <source>
        <dbReference type="EMBL" id="VEU59903.1"/>
    </source>
</evidence>
<gene>
    <name evidence="1" type="ORF">NCTC10166_00890</name>
</gene>